<keyword evidence="2" id="KW-0969">Cilium</keyword>
<reference evidence="2 3" key="1">
    <citation type="submission" date="2020-07" db="EMBL/GenBank/DDBJ databases">
        <authorList>
            <person name="Feng X."/>
        </authorList>
    </citation>
    <scope>NUCLEOTIDE SEQUENCE [LARGE SCALE GENOMIC DNA]</scope>
    <source>
        <strain evidence="2 3">JCM31066</strain>
    </source>
</reference>
<evidence type="ECO:0000313" key="2">
    <source>
        <dbReference type="EMBL" id="MBC2595042.1"/>
    </source>
</evidence>
<dbReference type="PANTHER" id="PTHR42792">
    <property type="entry name" value="FLAGELLIN"/>
    <property type="match status" value="1"/>
</dbReference>
<proteinExistence type="predicted"/>
<dbReference type="InterPro" id="IPR001029">
    <property type="entry name" value="Flagellin_N"/>
</dbReference>
<dbReference type="RefSeq" id="WP_185676007.1">
    <property type="nucleotide sequence ID" value="NZ_JACHVB010000035.1"/>
</dbReference>
<comment type="caution">
    <text evidence="2">The sequence shown here is derived from an EMBL/GenBank/DDBJ whole genome shotgun (WGS) entry which is preliminary data.</text>
</comment>
<dbReference type="AlphaFoldDB" id="A0A842HF42"/>
<sequence length="371" mass="38550">MSEISITAGIRSNLTRLQQSSKLFDRTADRLASGKRVNSAIDNPTNFFASVNLQDRASSLNARLDGLGQAVQSIKAADNGISTIRSFVSSMKGVVNNAIGNTDASARDDLGKQFNELLVQTSEIAKDSGYQGINLLERNETQTVQFGENHDDSVLQVKGFNLQGAGTDGRGRLDTNGEIASNNLTASVTVNSTSSVSASGYTATSAGNTTVSFNGASGYSALAATESAEIGTAQNTNTTVSEGYAIAIEDQDGNISGIKGAKSGGGDGMIDWGGDDYQSSLAGLTKDLEQFDAALKSQASDLAQNLATITAREDFSNEMINTLEEGADKLTLADLNAEGANLLALQTSNQLATTSLSLASQQSQTVLSLVG</sequence>
<keyword evidence="3" id="KW-1185">Reference proteome</keyword>
<dbReference type="GO" id="GO:0005198">
    <property type="term" value="F:structural molecule activity"/>
    <property type="evidence" value="ECO:0007669"/>
    <property type="project" value="InterPro"/>
</dbReference>
<name>A0A842HF42_9BACT</name>
<evidence type="ECO:0000313" key="3">
    <source>
        <dbReference type="Proteomes" id="UP000546464"/>
    </source>
</evidence>
<accession>A0A842HF42</accession>
<dbReference type="SUPFAM" id="SSF64518">
    <property type="entry name" value="Phase 1 flagellin"/>
    <property type="match status" value="1"/>
</dbReference>
<dbReference type="InterPro" id="IPR001492">
    <property type="entry name" value="Flagellin"/>
</dbReference>
<dbReference type="Pfam" id="PF00669">
    <property type="entry name" value="Flagellin_N"/>
    <property type="match status" value="1"/>
</dbReference>
<protein>
    <submittedName>
        <fullName evidence="2">Flagellin</fullName>
    </submittedName>
</protein>
<feature type="domain" description="Flagellin N-terminal" evidence="1">
    <location>
        <begin position="12"/>
        <end position="140"/>
    </location>
</feature>
<gene>
    <name evidence="2" type="ORF">H5P28_12310</name>
</gene>
<dbReference type="Proteomes" id="UP000546464">
    <property type="component" value="Unassembled WGS sequence"/>
</dbReference>
<keyword evidence="2" id="KW-0282">Flagellum</keyword>
<dbReference type="PANTHER" id="PTHR42792:SF2">
    <property type="entry name" value="FLAGELLIN"/>
    <property type="match status" value="1"/>
</dbReference>
<dbReference type="Gene3D" id="1.20.1330.10">
    <property type="entry name" value="f41 fragment of flagellin, N-terminal domain"/>
    <property type="match status" value="1"/>
</dbReference>
<organism evidence="2 3">
    <name type="scientific">Ruficoccus amylovorans</name>
    <dbReference type="NCBI Taxonomy" id="1804625"/>
    <lineage>
        <taxon>Bacteria</taxon>
        <taxon>Pseudomonadati</taxon>
        <taxon>Verrucomicrobiota</taxon>
        <taxon>Opitutia</taxon>
        <taxon>Puniceicoccales</taxon>
        <taxon>Cerasicoccaceae</taxon>
        <taxon>Ruficoccus</taxon>
    </lineage>
</organism>
<dbReference type="EMBL" id="JACHVB010000035">
    <property type="protein sequence ID" value="MBC2595042.1"/>
    <property type="molecule type" value="Genomic_DNA"/>
</dbReference>
<dbReference type="GO" id="GO:0009288">
    <property type="term" value="C:bacterial-type flagellum"/>
    <property type="evidence" value="ECO:0007669"/>
    <property type="project" value="InterPro"/>
</dbReference>
<keyword evidence="2" id="KW-0966">Cell projection</keyword>
<evidence type="ECO:0000259" key="1">
    <source>
        <dbReference type="Pfam" id="PF00669"/>
    </source>
</evidence>